<reference evidence="2" key="1">
    <citation type="submission" date="2022-06" db="EMBL/GenBank/DDBJ databases">
        <title>Complete genome of Pseudomonas hydrolytica DSWY01T.</title>
        <authorList>
            <person name="Jung J."/>
            <person name="Jeon C.O."/>
        </authorList>
    </citation>
    <scope>NUCLEOTIDE SEQUENCE</scope>
    <source>
        <strain evidence="2">DSWY01</strain>
    </source>
</reference>
<feature type="region of interest" description="Disordered" evidence="1">
    <location>
        <begin position="1"/>
        <end position="56"/>
    </location>
</feature>
<evidence type="ECO:0000256" key="1">
    <source>
        <dbReference type="SAM" id="MobiDB-lite"/>
    </source>
</evidence>
<dbReference type="RefSeq" id="WP_157045651.1">
    <property type="nucleotide sequence ID" value="NZ_CAXYQR010000001.1"/>
</dbReference>
<sequence length="56" mass="6092">MAEHEKGKPEQDRQAPADAGLWDDPGNEDPGSLLDGRVPLRPSRDPKGTQQPDDAE</sequence>
<keyword evidence="3" id="KW-1185">Reference proteome</keyword>
<gene>
    <name evidence="2" type="ORF">L1F06_011430</name>
</gene>
<feature type="compositionally biased region" description="Basic and acidic residues" evidence="1">
    <location>
        <begin position="1"/>
        <end position="15"/>
    </location>
</feature>
<protein>
    <submittedName>
        <fullName evidence="2">Uncharacterized protein</fullName>
    </submittedName>
</protein>
<evidence type="ECO:0000313" key="2">
    <source>
        <dbReference type="EMBL" id="USR41995.1"/>
    </source>
</evidence>
<proteinExistence type="predicted"/>
<dbReference type="EMBL" id="CP099397">
    <property type="protein sequence ID" value="USR41995.1"/>
    <property type="molecule type" value="Genomic_DNA"/>
</dbReference>
<dbReference type="GeneID" id="300081591"/>
<dbReference type="Proteomes" id="UP001054897">
    <property type="component" value="Chromosome"/>
</dbReference>
<name>A0ABY5ADQ5_9GAMM</name>
<organism evidence="2 3">
    <name type="scientific">Ectopseudomonas hydrolytica</name>
    <dbReference type="NCBI Taxonomy" id="2493633"/>
    <lineage>
        <taxon>Bacteria</taxon>
        <taxon>Pseudomonadati</taxon>
        <taxon>Pseudomonadota</taxon>
        <taxon>Gammaproteobacteria</taxon>
        <taxon>Pseudomonadales</taxon>
        <taxon>Pseudomonadaceae</taxon>
        <taxon>Ectopseudomonas</taxon>
    </lineage>
</organism>
<accession>A0ABY5ADQ5</accession>
<evidence type="ECO:0000313" key="3">
    <source>
        <dbReference type="Proteomes" id="UP001054897"/>
    </source>
</evidence>